<proteinExistence type="predicted"/>
<sequence>MLKKMLNKWMVVGTIVLMSLFTSLQASAADNPYQLMRQASDKLFASISANQAKIQQNPNYMRTIVKQELMPYVHVNYAGSLVLGQYFKSTTPAQRDQFFNAFSNFIEQSYAQVLTMYNNQQIQIEQEKPIGEQNIVSIRVNLIQTNGAAPIKLDFKWRKNTRTGAWQAYDMAAEGVSMVETKKNEWSNILRQQGIEALSAQIEKSAAIPIKLEK</sequence>
<dbReference type="EMBL" id="FWWV01000046">
    <property type="protein sequence ID" value="SMB88321.1"/>
    <property type="molecule type" value="Genomic_DNA"/>
</dbReference>
<keyword evidence="1" id="KW-0732">Signal</keyword>
<dbReference type="Gene3D" id="3.10.450.710">
    <property type="entry name" value="Tgt2/MlaC"/>
    <property type="match status" value="1"/>
</dbReference>
<dbReference type="NCBIfam" id="NF011697">
    <property type="entry name" value="PRK15117.1"/>
    <property type="match status" value="1"/>
</dbReference>
<gene>
    <name evidence="2" type="ORF">SAMN05660772_01168</name>
</gene>
<dbReference type="PANTHER" id="PTHR36573">
    <property type="entry name" value="INTERMEMBRANE PHOSPHOLIPID TRANSPORT SYSTEM BINDING PROTEIN MLAC"/>
    <property type="match status" value="1"/>
</dbReference>
<evidence type="ECO:0000313" key="3">
    <source>
        <dbReference type="Proteomes" id="UP000192408"/>
    </source>
</evidence>
<dbReference type="RefSeq" id="WP_084257767.1">
    <property type="nucleotide sequence ID" value="NZ_FWWV01000046.1"/>
</dbReference>
<feature type="chain" id="PRO_5011986346" evidence="1">
    <location>
        <begin position="29"/>
        <end position="214"/>
    </location>
</feature>
<dbReference type="PIRSF" id="PIRSF004649">
    <property type="entry name" value="MlaC"/>
    <property type="match status" value="1"/>
</dbReference>
<protein>
    <submittedName>
        <fullName evidence="2">Phospholipid transport system substrate-binding protein</fullName>
    </submittedName>
</protein>
<dbReference type="AlphaFoldDB" id="A0A1W1V5K2"/>
<evidence type="ECO:0000256" key="1">
    <source>
        <dbReference type="SAM" id="SignalP"/>
    </source>
</evidence>
<evidence type="ECO:0000313" key="2">
    <source>
        <dbReference type="EMBL" id="SMB88321.1"/>
    </source>
</evidence>
<dbReference type="Pfam" id="PF05494">
    <property type="entry name" value="MlaC"/>
    <property type="match status" value="1"/>
</dbReference>
<accession>A0A1W1V5K2</accession>
<dbReference type="InterPro" id="IPR008869">
    <property type="entry name" value="MlaC/ttg2D"/>
</dbReference>
<dbReference type="STRING" id="1122938.SAMN05660772_01168"/>
<dbReference type="PANTHER" id="PTHR36573:SF1">
    <property type="entry name" value="INTERMEMBRANE PHOSPHOLIPID TRANSPORT SYSTEM BINDING PROTEIN MLAC"/>
    <property type="match status" value="1"/>
</dbReference>
<feature type="signal peptide" evidence="1">
    <location>
        <begin position="1"/>
        <end position="28"/>
    </location>
</feature>
<organism evidence="2 3">
    <name type="scientific">Pasteurella testudinis DSM 23072</name>
    <dbReference type="NCBI Taxonomy" id="1122938"/>
    <lineage>
        <taxon>Bacteria</taxon>
        <taxon>Pseudomonadati</taxon>
        <taxon>Pseudomonadota</taxon>
        <taxon>Gammaproteobacteria</taxon>
        <taxon>Pasteurellales</taxon>
        <taxon>Pasteurellaceae</taxon>
        <taxon>Pasteurella</taxon>
    </lineage>
</organism>
<name>A0A1W1V5K2_9PAST</name>
<dbReference type="Proteomes" id="UP000192408">
    <property type="component" value="Unassembled WGS sequence"/>
</dbReference>
<reference evidence="3" key="1">
    <citation type="submission" date="2017-04" db="EMBL/GenBank/DDBJ databases">
        <authorList>
            <person name="Varghese N."/>
            <person name="Submissions S."/>
        </authorList>
    </citation>
    <scope>NUCLEOTIDE SEQUENCE [LARGE SCALE GENOMIC DNA]</scope>
    <source>
        <strain evidence="3">DSM 23072</strain>
    </source>
</reference>
<keyword evidence="3" id="KW-1185">Reference proteome</keyword>
<dbReference type="InterPro" id="IPR042245">
    <property type="entry name" value="Tgt2/MlaC_sf"/>
</dbReference>